<evidence type="ECO:0000313" key="2">
    <source>
        <dbReference type="EMBL" id="MBM7634946.1"/>
    </source>
</evidence>
<name>A0ABS2PHY5_9BACL</name>
<keyword evidence="1" id="KW-0175">Coiled coil</keyword>
<feature type="coiled-coil region" evidence="1">
    <location>
        <begin position="1"/>
        <end position="46"/>
    </location>
</feature>
<dbReference type="EMBL" id="JAFBEC010000019">
    <property type="protein sequence ID" value="MBM7634946.1"/>
    <property type="molecule type" value="Genomic_DNA"/>
</dbReference>
<dbReference type="RefSeq" id="WP_204699691.1">
    <property type="nucleotide sequence ID" value="NZ_JAFBEC010000019.1"/>
</dbReference>
<evidence type="ECO:0000313" key="3">
    <source>
        <dbReference type="Proteomes" id="UP000741863"/>
    </source>
</evidence>
<proteinExistence type="predicted"/>
<accession>A0ABS2PHY5</accession>
<sequence>MTKLNKTVSEAIKNLKAEKSRIQESIATQQAKVDHTSAELSEAKAELPLLMDATVADPSAANEQAEIECRQRIEQLEFALTGTQERLELARNSYGKKLTPLSTEAVASAKKQADDYFDKEIDKKMDNIAKAKTAYLQSLADYKLLQKECQSIKREACEEMEMKPADASEKSYDVKALRHQVNWSHLGGATSDGCKYTVSEHEMNDALKYGTFKQNGQRV</sequence>
<protein>
    <submittedName>
        <fullName evidence="2">Multidrug resistance efflux pump</fullName>
    </submittedName>
</protein>
<keyword evidence="3" id="KW-1185">Reference proteome</keyword>
<comment type="caution">
    <text evidence="2">The sequence shown here is derived from an EMBL/GenBank/DDBJ whole genome shotgun (WGS) entry which is preliminary data.</text>
</comment>
<gene>
    <name evidence="2" type="ORF">JOD17_004073</name>
</gene>
<organism evidence="2 3">
    <name type="scientific">Geomicrobium sediminis</name>
    <dbReference type="NCBI Taxonomy" id="1347788"/>
    <lineage>
        <taxon>Bacteria</taxon>
        <taxon>Bacillati</taxon>
        <taxon>Bacillota</taxon>
        <taxon>Bacilli</taxon>
        <taxon>Bacillales</taxon>
        <taxon>Geomicrobium</taxon>
    </lineage>
</organism>
<reference evidence="2 3" key="1">
    <citation type="submission" date="2021-01" db="EMBL/GenBank/DDBJ databases">
        <title>Genomic Encyclopedia of Type Strains, Phase IV (KMG-IV): sequencing the most valuable type-strain genomes for metagenomic binning, comparative biology and taxonomic classification.</title>
        <authorList>
            <person name="Goeker M."/>
        </authorList>
    </citation>
    <scope>NUCLEOTIDE SEQUENCE [LARGE SCALE GENOMIC DNA]</scope>
    <source>
        <strain evidence="2 3">DSM 25540</strain>
    </source>
</reference>
<dbReference type="Proteomes" id="UP000741863">
    <property type="component" value="Unassembled WGS sequence"/>
</dbReference>
<evidence type="ECO:0000256" key="1">
    <source>
        <dbReference type="SAM" id="Coils"/>
    </source>
</evidence>